<feature type="transmembrane region" description="Helical" evidence="6">
    <location>
        <begin position="159"/>
        <end position="180"/>
    </location>
</feature>
<dbReference type="Proteomes" id="UP001074446">
    <property type="component" value="Unassembled WGS sequence"/>
</dbReference>
<sequence>MNRSWGYLSALMVAILFGVWFSLDKILLGYLHPFALAALTYLIASVFLFFVYLSPLKNRILKTINKKSRVENFISKKEYLILFLTAIFGSVIAPALYLSGLSRITAVNAALLTNVEILFIIIIGIFFLKEKVHKKDILGFALLLIGAVVLSTNDLRDLSFNQGLFGSLLVISASFFWSLDTSLSKFLSHKQNIIFITALKSGIGGSILLFLSLILGLNFTLPLFRLPLLLFIGIVAVSFSLVLIYYSLRVIGSTRTGSIFALSSLFGAITAYFALGEPLTVLRILFGILMLLGVLILYKGQK</sequence>
<dbReference type="InterPro" id="IPR000620">
    <property type="entry name" value="EamA_dom"/>
</dbReference>
<keyword evidence="5 6" id="KW-0472">Membrane</keyword>
<organism evidence="8 10">
    <name type="scientific">Methanobacterium veterum</name>
    <dbReference type="NCBI Taxonomy" id="408577"/>
    <lineage>
        <taxon>Archaea</taxon>
        <taxon>Methanobacteriati</taxon>
        <taxon>Methanobacteriota</taxon>
        <taxon>Methanomada group</taxon>
        <taxon>Methanobacteria</taxon>
        <taxon>Methanobacteriales</taxon>
        <taxon>Methanobacteriaceae</taxon>
        <taxon>Methanobacterium</taxon>
    </lineage>
</organism>
<evidence type="ECO:0000313" key="10">
    <source>
        <dbReference type="Proteomes" id="UP001068021"/>
    </source>
</evidence>
<keyword evidence="2" id="KW-1003">Cell membrane</keyword>
<dbReference type="EMBL" id="JAPVER010000020">
    <property type="protein sequence ID" value="MCZ3366609.1"/>
    <property type="molecule type" value="Genomic_DNA"/>
</dbReference>
<dbReference type="Pfam" id="PF00892">
    <property type="entry name" value="EamA"/>
    <property type="match status" value="2"/>
</dbReference>
<evidence type="ECO:0000256" key="1">
    <source>
        <dbReference type="ARBA" id="ARBA00004651"/>
    </source>
</evidence>
<keyword evidence="3 6" id="KW-0812">Transmembrane</keyword>
<evidence type="ECO:0000256" key="3">
    <source>
        <dbReference type="ARBA" id="ARBA00022692"/>
    </source>
</evidence>
<proteinExistence type="predicted"/>
<feature type="transmembrane region" description="Helical" evidence="6">
    <location>
        <begin position="281"/>
        <end position="298"/>
    </location>
</feature>
<evidence type="ECO:0000256" key="6">
    <source>
        <dbReference type="SAM" id="Phobius"/>
    </source>
</evidence>
<comment type="caution">
    <text evidence="8">The sequence shown here is derived from an EMBL/GenBank/DDBJ whole genome shotgun (WGS) entry which is preliminary data.</text>
</comment>
<keyword evidence="4 6" id="KW-1133">Transmembrane helix</keyword>
<dbReference type="Gene3D" id="1.10.3730.20">
    <property type="match status" value="1"/>
</dbReference>
<feature type="transmembrane region" description="Helical" evidence="6">
    <location>
        <begin position="29"/>
        <end position="53"/>
    </location>
</feature>
<keyword evidence="10" id="KW-1185">Reference proteome</keyword>
<accession>A0A9E5A0I1</accession>
<evidence type="ECO:0000313" key="8">
    <source>
        <dbReference type="EMBL" id="MCZ3366609.1"/>
    </source>
</evidence>
<evidence type="ECO:0000256" key="4">
    <source>
        <dbReference type="ARBA" id="ARBA00022989"/>
    </source>
</evidence>
<reference evidence="8" key="1">
    <citation type="submission" date="2022-12" db="EMBL/GenBank/DDBJ databases">
        <title>Reclassification of two methanogenic archaea species isolated from the Kolyma lowland permafrost.</title>
        <authorList>
            <person name="Trubitsyn V.E."/>
            <person name="Rivkina E.M."/>
            <person name="Shcherbakova V.A."/>
        </authorList>
    </citation>
    <scope>NUCLEOTIDE SEQUENCE</scope>
    <source>
        <strain evidence="8">M2</strain>
        <strain evidence="9">MK4</strain>
    </source>
</reference>
<feature type="transmembrane region" description="Helical" evidence="6">
    <location>
        <begin position="79"/>
        <end position="98"/>
    </location>
</feature>
<evidence type="ECO:0000259" key="7">
    <source>
        <dbReference type="Pfam" id="PF00892"/>
    </source>
</evidence>
<dbReference type="AlphaFoldDB" id="A0A9E5A0I1"/>
<evidence type="ECO:0000313" key="9">
    <source>
        <dbReference type="EMBL" id="MCZ3374247.1"/>
    </source>
</evidence>
<protein>
    <submittedName>
        <fullName evidence="8">DMT family transporter</fullName>
    </submittedName>
</protein>
<evidence type="ECO:0000256" key="2">
    <source>
        <dbReference type="ARBA" id="ARBA00022475"/>
    </source>
</evidence>
<feature type="domain" description="EamA" evidence="7">
    <location>
        <begin position="5"/>
        <end position="151"/>
    </location>
</feature>
<dbReference type="PANTHER" id="PTHR42920">
    <property type="entry name" value="OS03G0707200 PROTEIN-RELATED"/>
    <property type="match status" value="1"/>
</dbReference>
<feature type="transmembrane region" description="Helical" evidence="6">
    <location>
        <begin position="104"/>
        <end position="128"/>
    </location>
</feature>
<feature type="transmembrane region" description="Helical" evidence="6">
    <location>
        <begin position="5"/>
        <end position="23"/>
    </location>
</feature>
<dbReference type="InterPro" id="IPR037185">
    <property type="entry name" value="EmrE-like"/>
</dbReference>
<gene>
    <name evidence="9" type="ORF">O3H35_16480</name>
    <name evidence="8" type="ORF">O3H54_12030</name>
</gene>
<comment type="subcellular location">
    <subcellularLocation>
        <location evidence="1">Cell membrane</location>
        <topology evidence="1">Multi-pass membrane protein</topology>
    </subcellularLocation>
</comment>
<feature type="transmembrane region" description="Helical" evidence="6">
    <location>
        <begin position="137"/>
        <end position="153"/>
    </location>
</feature>
<dbReference type="GO" id="GO:0005886">
    <property type="term" value="C:plasma membrane"/>
    <property type="evidence" value="ECO:0007669"/>
    <property type="project" value="UniProtKB-SubCell"/>
</dbReference>
<evidence type="ECO:0000256" key="5">
    <source>
        <dbReference type="ARBA" id="ARBA00023136"/>
    </source>
</evidence>
<dbReference type="SUPFAM" id="SSF103481">
    <property type="entry name" value="Multidrug resistance efflux transporter EmrE"/>
    <property type="match status" value="2"/>
</dbReference>
<feature type="transmembrane region" description="Helical" evidence="6">
    <location>
        <begin position="258"/>
        <end position="275"/>
    </location>
</feature>
<feature type="transmembrane region" description="Helical" evidence="6">
    <location>
        <begin position="223"/>
        <end position="246"/>
    </location>
</feature>
<dbReference type="InterPro" id="IPR051258">
    <property type="entry name" value="Diverse_Substrate_Transporter"/>
</dbReference>
<dbReference type="EMBL" id="JAPVES010000030">
    <property type="protein sequence ID" value="MCZ3374247.1"/>
    <property type="molecule type" value="Genomic_DNA"/>
</dbReference>
<dbReference type="PANTHER" id="PTHR42920:SF5">
    <property type="entry name" value="EAMA DOMAIN-CONTAINING PROTEIN"/>
    <property type="match status" value="1"/>
</dbReference>
<feature type="domain" description="EamA" evidence="7">
    <location>
        <begin position="165"/>
        <end position="298"/>
    </location>
</feature>
<dbReference type="RefSeq" id="WP_048080971.1">
    <property type="nucleotide sequence ID" value="NZ_JAPVER010000020.1"/>
</dbReference>
<name>A0A9E5A0I1_9EURY</name>
<dbReference type="Proteomes" id="UP001068021">
    <property type="component" value="Unassembled WGS sequence"/>
</dbReference>
<feature type="transmembrane region" description="Helical" evidence="6">
    <location>
        <begin position="192"/>
        <end position="217"/>
    </location>
</feature>